<dbReference type="GO" id="GO:0000902">
    <property type="term" value="P:cell morphogenesis"/>
    <property type="evidence" value="ECO:0007669"/>
    <property type="project" value="UniProtKB-UniRule"/>
</dbReference>
<dbReference type="InterPro" id="IPR029044">
    <property type="entry name" value="Nucleotide-diphossugar_trans"/>
</dbReference>
<dbReference type="GO" id="GO:0009252">
    <property type="term" value="P:peptidoglycan biosynthetic process"/>
    <property type="evidence" value="ECO:0007669"/>
    <property type="project" value="UniProtKB-UniRule"/>
</dbReference>
<dbReference type="InterPro" id="IPR038009">
    <property type="entry name" value="GlmU_C_LbH"/>
</dbReference>
<feature type="binding site" evidence="18">
    <location>
        <begin position="83"/>
        <end position="84"/>
    </location>
    <ligand>
        <name>UDP-N-acetyl-alpha-D-glucosamine</name>
        <dbReference type="ChEBI" id="CHEBI:57705"/>
    </ligand>
</feature>
<dbReference type="InterPro" id="IPR025877">
    <property type="entry name" value="MobA-like_NTP_Trfase"/>
</dbReference>
<evidence type="ECO:0000256" key="9">
    <source>
        <dbReference type="ARBA" id="ARBA00022842"/>
    </source>
</evidence>
<feature type="binding site" evidence="18">
    <location>
        <begin position="372"/>
        <end position="373"/>
    </location>
    <ligand>
        <name>acetyl-CoA</name>
        <dbReference type="ChEBI" id="CHEBI:57288"/>
    </ligand>
</feature>
<feature type="domain" description="MobA-like NTP transferase" evidence="19">
    <location>
        <begin position="9"/>
        <end position="147"/>
    </location>
</feature>
<evidence type="ECO:0000256" key="8">
    <source>
        <dbReference type="ARBA" id="ARBA00022737"/>
    </source>
</evidence>
<keyword evidence="13 18" id="KW-0012">Acyltransferase</keyword>
<evidence type="ECO:0000256" key="18">
    <source>
        <dbReference type="HAMAP-Rule" id="MF_01631"/>
    </source>
</evidence>
<dbReference type="InterPro" id="IPR018357">
    <property type="entry name" value="Hexapep_transf_CS"/>
</dbReference>
<comment type="similarity">
    <text evidence="2 18">In the C-terminal section; belongs to the transferase hexapeptide repeat family.</text>
</comment>
<feature type="active site" description="Proton acceptor" evidence="18">
    <location>
        <position position="349"/>
    </location>
</feature>
<dbReference type="Gene3D" id="2.160.10.10">
    <property type="entry name" value="Hexapeptide repeat proteins"/>
    <property type="match status" value="1"/>
</dbReference>
<feature type="region of interest" description="N-acetyltransferase" evidence="18">
    <location>
        <begin position="254"/>
        <end position="450"/>
    </location>
</feature>
<dbReference type="GO" id="GO:0009245">
    <property type="term" value="P:lipid A biosynthetic process"/>
    <property type="evidence" value="ECO:0007669"/>
    <property type="project" value="UniProtKB-UniRule"/>
</dbReference>
<dbReference type="EMBL" id="LJYW01000001">
    <property type="protein sequence ID" value="KPL55415.1"/>
    <property type="molecule type" value="Genomic_DNA"/>
</dbReference>
<dbReference type="UniPathway" id="UPA00113">
    <property type="reaction ID" value="UER00532"/>
</dbReference>
<dbReference type="PROSITE" id="PS00101">
    <property type="entry name" value="HEXAPEP_TRANSFERASES"/>
    <property type="match status" value="2"/>
</dbReference>
<dbReference type="Proteomes" id="UP000048984">
    <property type="component" value="Unassembled WGS sequence"/>
</dbReference>
<dbReference type="RefSeq" id="WP_054361581.1">
    <property type="nucleotide sequence ID" value="NZ_LJYW01000001.1"/>
</dbReference>
<dbReference type="GO" id="GO:0000287">
    <property type="term" value="F:magnesium ion binding"/>
    <property type="evidence" value="ECO:0007669"/>
    <property type="project" value="UniProtKB-UniRule"/>
</dbReference>
<keyword evidence="14 18" id="KW-0961">Cell wall biogenesis/degradation</keyword>
<feature type="binding site" evidence="18">
    <location>
        <position position="230"/>
    </location>
    <ligand>
        <name>Mg(2+)</name>
        <dbReference type="ChEBI" id="CHEBI:18420"/>
    </ligand>
</feature>
<feature type="region of interest" description="Pyrophosphorylase" evidence="18">
    <location>
        <begin position="1"/>
        <end position="232"/>
    </location>
</feature>
<keyword evidence="21" id="KW-1185">Reference proteome</keyword>
<evidence type="ECO:0000259" key="19">
    <source>
        <dbReference type="Pfam" id="PF12804"/>
    </source>
</evidence>
<name>A0A0P6W8D6_9HYPH</name>
<dbReference type="SUPFAM" id="SSF53448">
    <property type="entry name" value="Nucleotide-diphospho-sugar transferases"/>
    <property type="match status" value="1"/>
</dbReference>
<comment type="subcellular location">
    <subcellularLocation>
        <location evidence="1 18">Cytoplasm</location>
    </subcellularLocation>
</comment>
<dbReference type="SUPFAM" id="SSF51161">
    <property type="entry name" value="Trimeric LpxA-like enzymes"/>
    <property type="match status" value="1"/>
</dbReference>
<evidence type="ECO:0000256" key="17">
    <source>
        <dbReference type="ARBA" id="ARBA00049628"/>
    </source>
</evidence>
<evidence type="ECO:0000256" key="10">
    <source>
        <dbReference type="ARBA" id="ARBA00022960"/>
    </source>
</evidence>
<evidence type="ECO:0000256" key="3">
    <source>
        <dbReference type="ARBA" id="ARBA00007947"/>
    </source>
</evidence>
<evidence type="ECO:0000256" key="13">
    <source>
        <dbReference type="ARBA" id="ARBA00023315"/>
    </source>
</evidence>
<evidence type="ECO:0000256" key="12">
    <source>
        <dbReference type="ARBA" id="ARBA00023268"/>
    </source>
</evidence>
<dbReference type="GO" id="GO:0003977">
    <property type="term" value="F:UDP-N-acetylglucosamine diphosphorylase activity"/>
    <property type="evidence" value="ECO:0007669"/>
    <property type="project" value="UniProtKB-UniRule"/>
</dbReference>
<dbReference type="GO" id="GO:0016020">
    <property type="term" value="C:membrane"/>
    <property type="evidence" value="ECO:0007669"/>
    <property type="project" value="GOC"/>
</dbReference>
<reference evidence="20 21" key="1">
    <citation type="submission" date="2015-09" db="EMBL/GenBank/DDBJ databases">
        <authorList>
            <person name="Jackson K.R."/>
            <person name="Lunt B.L."/>
            <person name="Fisher J.N.B."/>
            <person name="Gardner A.V."/>
            <person name="Bailey M.E."/>
            <person name="Deus L.M."/>
            <person name="Earl A.S."/>
            <person name="Gibby P.D."/>
            <person name="Hartmann K.A."/>
            <person name="Liu J.E."/>
            <person name="Manci A.M."/>
            <person name="Nielsen D.A."/>
            <person name="Solomon M.B."/>
            <person name="Breakwell D.P."/>
            <person name="Burnett S.H."/>
            <person name="Grose J.H."/>
        </authorList>
    </citation>
    <scope>NUCLEOTIDE SEQUENCE [LARGE SCALE GENOMIC DNA]</scope>
    <source>
        <strain evidence="20 21">16</strain>
    </source>
</reference>
<dbReference type="PANTHER" id="PTHR43584">
    <property type="entry name" value="NUCLEOTIDYL TRANSFERASE"/>
    <property type="match status" value="1"/>
</dbReference>
<dbReference type="NCBIfam" id="TIGR01173">
    <property type="entry name" value="glmU"/>
    <property type="match status" value="1"/>
</dbReference>
<dbReference type="UniPathway" id="UPA00973"/>
<dbReference type="STRING" id="665126.ABB55_26895"/>
<feature type="binding site" evidence="18">
    <location>
        <position position="391"/>
    </location>
    <ligand>
        <name>acetyl-CoA</name>
        <dbReference type="ChEBI" id="CHEBI:57288"/>
    </ligand>
</feature>
<dbReference type="Pfam" id="PF12804">
    <property type="entry name" value="NTP_transf_3"/>
    <property type="match status" value="1"/>
</dbReference>
<keyword evidence="10 18" id="KW-0133">Cell shape</keyword>
<evidence type="ECO:0000256" key="4">
    <source>
        <dbReference type="ARBA" id="ARBA00022490"/>
    </source>
</evidence>
<keyword evidence="4 18" id="KW-0963">Cytoplasm</keyword>
<protein>
    <recommendedName>
        <fullName evidence="18">Bifunctional protein GlmU</fullName>
    </recommendedName>
    <domain>
        <recommendedName>
            <fullName evidence="18">UDP-N-acetylglucosamine pyrophosphorylase</fullName>
            <ecNumber evidence="18">2.7.7.23</ecNumber>
        </recommendedName>
        <alternativeName>
            <fullName evidence="18">N-acetylglucosamine-1-phosphate uridyltransferase</fullName>
        </alternativeName>
    </domain>
    <domain>
        <recommendedName>
            <fullName evidence="18">Glucosamine-1-phosphate N-acetyltransferase</fullName>
            <ecNumber evidence="18">2.3.1.157</ecNumber>
        </recommendedName>
    </domain>
</protein>
<dbReference type="InterPro" id="IPR011004">
    <property type="entry name" value="Trimer_LpxA-like_sf"/>
</dbReference>
<dbReference type="EC" id="2.3.1.157" evidence="18"/>
<comment type="cofactor">
    <cofactor evidence="18">
        <name>Mg(2+)</name>
        <dbReference type="ChEBI" id="CHEBI:18420"/>
    </cofactor>
    <text evidence="18">Binds 1 Mg(2+) ion per subunit.</text>
</comment>
<keyword evidence="5 18" id="KW-0808">Transferase</keyword>
<dbReference type="Pfam" id="PF00132">
    <property type="entry name" value="Hexapep"/>
    <property type="match status" value="2"/>
</dbReference>
<evidence type="ECO:0000256" key="5">
    <source>
        <dbReference type="ARBA" id="ARBA00022679"/>
    </source>
</evidence>
<dbReference type="CDD" id="cd02540">
    <property type="entry name" value="GT2_GlmU_N_bac"/>
    <property type="match status" value="1"/>
</dbReference>
<proteinExistence type="inferred from homology"/>
<feature type="binding site" evidence="18">
    <location>
        <position position="108"/>
    </location>
    <ligand>
        <name>Mg(2+)</name>
        <dbReference type="ChEBI" id="CHEBI:18420"/>
    </ligand>
</feature>
<dbReference type="HAMAP" id="MF_01631">
    <property type="entry name" value="GlmU"/>
    <property type="match status" value="1"/>
</dbReference>
<comment type="similarity">
    <text evidence="3 18">In the N-terminal section; belongs to the N-acetylglucosamine-1-phosphate uridyltransferase family.</text>
</comment>
<dbReference type="NCBIfam" id="NF010933">
    <property type="entry name" value="PRK14353.1"/>
    <property type="match status" value="1"/>
</dbReference>
<feature type="region of interest" description="Linker" evidence="18">
    <location>
        <begin position="233"/>
        <end position="253"/>
    </location>
</feature>
<evidence type="ECO:0000256" key="11">
    <source>
        <dbReference type="ARBA" id="ARBA00022984"/>
    </source>
</evidence>
<feature type="binding site" evidence="18">
    <location>
        <position position="352"/>
    </location>
    <ligand>
        <name>UDP-N-acetyl-alpha-D-glucosamine</name>
        <dbReference type="ChEBI" id="CHEBI:57705"/>
    </ligand>
</feature>
<evidence type="ECO:0000313" key="21">
    <source>
        <dbReference type="Proteomes" id="UP000048984"/>
    </source>
</evidence>
<dbReference type="GO" id="GO:0008360">
    <property type="term" value="P:regulation of cell shape"/>
    <property type="evidence" value="ECO:0007669"/>
    <property type="project" value="UniProtKB-KW"/>
</dbReference>
<feature type="binding site" evidence="18">
    <location>
        <position position="337"/>
    </location>
    <ligand>
        <name>UDP-N-acetyl-alpha-D-glucosamine</name>
        <dbReference type="ChEBI" id="CHEBI:57705"/>
    </ligand>
</feature>
<feature type="binding site" evidence="18">
    <location>
        <position position="366"/>
    </location>
    <ligand>
        <name>acetyl-CoA</name>
        <dbReference type="ChEBI" id="CHEBI:57288"/>
    </ligand>
</feature>
<comment type="caution">
    <text evidence="18">Lacks conserved residue(s) required for the propagation of feature annotation.</text>
</comment>
<keyword evidence="12 18" id="KW-0511">Multifunctional enzyme</keyword>
<comment type="caution">
    <text evidence="20">The sequence shown here is derived from an EMBL/GenBank/DDBJ whole genome shotgun (WGS) entry which is preliminary data.</text>
</comment>
<dbReference type="Gene3D" id="3.90.550.10">
    <property type="entry name" value="Spore Coat Polysaccharide Biosynthesis Protein SpsA, Chain A"/>
    <property type="match status" value="1"/>
</dbReference>
<dbReference type="GO" id="GO:0071555">
    <property type="term" value="P:cell wall organization"/>
    <property type="evidence" value="ECO:0007669"/>
    <property type="project" value="UniProtKB-KW"/>
</dbReference>
<evidence type="ECO:0000256" key="7">
    <source>
        <dbReference type="ARBA" id="ARBA00022723"/>
    </source>
</evidence>
<evidence type="ECO:0000313" key="20">
    <source>
        <dbReference type="EMBL" id="KPL55415.1"/>
    </source>
</evidence>
<evidence type="ECO:0000256" key="14">
    <source>
        <dbReference type="ARBA" id="ARBA00023316"/>
    </source>
</evidence>
<feature type="binding site" evidence="18">
    <location>
        <position position="25"/>
    </location>
    <ligand>
        <name>UDP-N-acetyl-alpha-D-glucosamine</name>
        <dbReference type="ChEBI" id="CHEBI:57705"/>
    </ligand>
</feature>
<feature type="binding site" evidence="18">
    <location>
        <position position="158"/>
    </location>
    <ligand>
        <name>UDP-N-acetyl-alpha-D-glucosamine</name>
        <dbReference type="ChEBI" id="CHEBI:57705"/>
    </ligand>
</feature>
<feature type="binding site" evidence="18">
    <location>
        <position position="230"/>
    </location>
    <ligand>
        <name>UDP-N-acetyl-alpha-D-glucosamine</name>
        <dbReference type="ChEBI" id="CHEBI:57705"/>
    </ligand>
</feature>
<comment type="catalytic activity">
    <reaction evidence="16 18">
        <text>N-acetyl-alpha-D-glucosamine 1-phosphate + UTP + H(+) = UDP-N-acetyl-alpha-D-glucosamine + diphosphate</text>
        <dbReference type="Rhea" id="RHEA:13509"/>
        <dbReference type="ChEBI" id="CHEBI:15378"/>
        <dbReference type="ChEBI" id="CHEBI:33019"/>
        <dbReference type="ChEBI" id="CHEBI:46398"/>
        <dbReference type="ChEBI" id="CHEBI:57705"/>
        <dbReference type="ChEBI" id="CHEBI:57776"/>
        <dbReference type="EC" id="2.7.7.23"/>
    </reaction>
</comment>
<comment type="catalytic activity">
    <reaction evidence="15 18">
        <text>alpha-D-glucosamine 1-phosphate + acetyl-CoA = N-acetyl-alpha-D-glucosamine 1-phosphate + CoA + H(+)</text>
        <dbReference type="Rhea" id="RHEA:13725"/>
        <dbReference type="ChEBI" id="CHEBI:15378"/>
        <dbReference type="ChEBI" id="CHEBI:57287"/>
        <dbReference type="ChEBI" id="CHEBI:57288"/>
        <dbReference type="ChEBI" id="CHEBI:57776"/>
        <dbReference type="ChEBI" id="CHEBI:58516"/>
        <dbReference type="EC" id="2.3.1.157"/>
    </reaction>
</comment>
<comment type="pathway">
    <text evidence="18">Nucleotide-sugar biosynthesis; UDP-N-acetyl-alpha-D-glucosamine biosynthesis; UDP-N-acetyl-alpha-D-glucosamine from N-acetyl-alpha-D-glucosamine 1-phosphate: step 1/1.</text>
</comment>
<keyword evidence="11 18" id="KW-0573">Peptidoglycan synthesis</keyword>
<feature type="binding site" evidence="18">
    <location>
        <position position="78"/>
    </location>
    <ligand>
        <name>UDP-N-acetyl-alpha-D-glucosamine</name>
        <dbReference type="ChEBI" id="CHEBI:57705"/>
    </ligand>
</feature>
<dbReference type="InterPro" id="IPR001451">
    <property type="entry name" value="Hexapep"/>
</dbReference>
<evidence type="ECO:0000256" key="6">
    <source>
        <dbReference type="ARBA" id="ARBA00022695"/>
    </source>
</evidence>
<evidence type="ECO:0000256" key="1">
    <source>
        <dbReference type="ARBA" id="ARBA00004496"/>
    </source>
</evidence>
<comment type="subunit">
    <text evidence="18">Homotrimer.</text>
</comment>
<evidence type="ECO:0000256" key="16">
    <source>
        <dbReference type="ARBA" id="ARBA00048493"/>
    </source>
</evidence>
<accession>A0A0P6W8D6</accession>
<dbReference type="AlphaFoldDB" id="A0A0P6W8D6"/>
<keyword evidence="9 18" id="KW-0460">Magnesium</keyword>
<organism evidence="20 21">
    <name type="scientific">Prosthecodimorpha hirschii</name>
    <dbReference type="NCBI Taxonomy" id="665126"/>
    <lineage>
        <taxon>Bacteria</taxon>
        <taxon>Pseudomonadati</taxon>
        <taxon>Pseudomonadota</taxon>
        <taxon>Alphaproteobacteria</taxon>
        <taxon>Hyphomicrobiales</taxon>
        <taxon>Ancalomicrobiaceae</taxon>
        <taxon>Prosthecodimorpha</taxon>
    </lineage>
</organism>
<reference evidence="20 21" key="2">
    <citation type="submission" date="2015-10" db="EMBL/GenBank/DDBJ databases">
        <title>Draft Genome Sequence of Prosthecomicrobium hirschii ATCC 27832.</title>
        <authorList>
            <person name="Daniel J."/>
            <person name="Givan S.A."/>
            <person name="Brun Y.V."/>
            <person name="Brown P.J."/>
        </authorList>
    </citation>
    <scope>NUCLEOTIDE SEQUENCE [LARGE SCALE GENOMIC DNA]</scope>
    <source>
        <strain evidence="20 21">16</strain>
    </source>
</reference>
<dbReference type="GO" id="GO:0005737">
    <property type="term" value="C:cytoplasm"/>
    <property type="evidence" value="ECO:0007669"/>
    <property type="project" value="UniProtKB-SubCell"/>
</dbReference>
<keyword evidence="6 18" id="KW-0548">Nucleotidyltransferase</keyword>
<feature type="binding site" evidence="18">
    <location>
        <position position="409"/>
    </location>
    <ligand>
        <name>acetyl-CoA</name>
        <dbReference type="ChEBI" id="CHEBI:57288"/>
    </ligand>
</feature>
<dbReference type="GO" id="GO:0019134">
    <property type="term" value="F:glucosamine-1-phosphate N-acetyltransferase activity"/>
    <property type="evidence" value="ECO:0007669"/>
    <property type="project" value="UniProtKB-UniRule"/>
</dbReference>
<sequence>MSARSCLMIVLAAGEGTRMRSEIPKVLHEIGGRSMVGHVVAAARGAGADQLAVVVGPGMGAVAEAVRKLAPGASIFTQVERRGTAHAVLMARTAIEQGAAEVLVLFGDTPLVTPETLDRVRCTLEAGADVAVLGFRTERPTGYGRLLTEGERLVAIREEKDATPAERAVTFCNSGIMGFRGATMLALLDAIGNANAKGEFYLTDAVELAARRGLTVAAVEGDGREVLGVNDRAQLAECERLFQERRRRAALAAGVTLIAPETVFFAIDTALGRDVVVEPNVVFGPGVVVEAGARIRAFSHLQGARVAEGAIIGPYARLRPGAEIGREAHIGNFVEVKNAVIGDGAKANHLSYIGDARVGAKTNIGAGTITCNYDGYGKYKTEIGAGAFVGSNSSLVAPVRIGDGAYVGSGSVVTHDVPADALAVGRGRQEIREGWARAFRERMKAEKAKG</sequence>
<comment type="function">
    <text evidence="17 18">Catalyzes the last two sequential reactions in the de novo biosynthetic pathway for UDP-N-acetylglucosamine (UDP-GlcNAc). The C-terminal domain catalyzes the transfer of acetyl group from acetyl coenzyme A to glucosamine-1-phosphate (GlcN-1-P) to produce N-acetylglucosamine-1-phosphate (GlcNAc-1-P), which is converted into UDP-GlcNAc by the transfer of uridine 5-monophosphate (from uridine 5-triphosphate), a reaction catalyzed by the N-terminal domain.</text>
</comment>
<gene>
    <name evidence="18 20" type="primary">glmU</name>
    <name evidence="20" type="ORF">ABB55_26895</name>
</gene>
<feature type="binding site" evidence="18">
    <location>
        <position position="144"/>
    </location>
    <ligand>
        <name>UDP-N-acetyl-alpha-D-glucosamine</name>
        <dbReference type="ChEBI" id="CHEBI:57705"/>
    </ligand>
</feature>
<feature type="binding site" evidence="18">
    <location>
        <position position="173"/>
    </location>
    <ligand>
        <name>UDP-N-acetyl-alpha-D-glucosamine</name>
        <dbReference type="ChEBI" id="CHEBI:57705"/>
    </ligand>
</feature>
<keyword evidence="8 18" id="KW-0677">Repeat</keyword>
<keyword evidence="7 18" id="KW-0479">Metal-binding</keyword>
<comment type="pathway">
    <text evidence="18">Bacterial outer membrane biogenesis; LPS lipid A biosynthesis.</text>
</comment>
<feature type="binding site" evidence="18">
    <location>
        <begin position="11"/>
        <end position="14"/>
    </location>
    <ligand>
        <name>UDP-N-acetyl-alpha-D-glucosamine</name>
        <dbReference type="ChEBI" id="CHEBI:57705"/>
    </ligand>
</feature>
<feature type="binding site" evidence="18">
    <location>
        <position position="426"/>
    </location>
    <ligand>
        <name>acetyl-CoA</name>
        <dbReference type="ChEBI" id="CHEBI:57288"/>
    </ligand>
</feature>
<dbReference type="InterPro" id="IPR005882">
    <property type="entry name" value="Bifunctional_GlmU"/>
</dbReference>
<dbReference type="CDD" id="cd03353">
    <property type="entry name" value="LbH_GlmU_C"/>
    <property type="match status" value="1"/>
</dbReference>
<evidence type="ECO:0000256" key="2">
    <source>
        <dbReference type="ARBA" id="ARBA00007707"/>
    </source>
</evidence>
<dbReference type="InterPro" id="IPR050065">
    <property type="entry name" value="GlmU-like"/>
</dbReference>
<feature type="binding site" evidence="18">
    <location>
        <position position="363"/>
    </location>
    <ligand>
        <name>UDP-N-acetyl-alpha-D-glucosamine</name>
        <dbReference type="ChEBI" id="CHEBI:57705"/>
    </ligand>
</feature>
<dbReference type="EC" id="2.7.7.23" evidence="18"/>
<feature type="binding site" evidence="18">
    <location>
        <position position="319"/>
    </location>
    <ligand>
        <name>UDP-N-acetyl-alpha-D-glucosamine</name>
        <dbReference type="ChEBI" id="CHEBI:57705"/>
    </ligand>
</feature>
<comment type="pathway">
    <text evidence="18">Nucleotide-sugar biosynthesis; UDP-N-acetyl-alpha-D-glucosamine biosynthesis; N-acetyl-alpha-D-glucosamine 1-phosphate from alpha-D-glucosamine 6-phosphate (route II): step 2/2.</text>
</comment>
<evidence type="ECO:0000256" key="15">
    <source>
        <dbReference type="ARBA" id="ARBA00048247"/>
    </source>
</evidence>
<dbReference type="GO" id="GO:0006048">
    <property type="term" value="P:UDP-N-acetylglucosamine biosynthetic process"/>
    <property type="evidence" value="ECO:0007669"/>
    <property type="project" value="UniProtKB-UniPathway"/>
</dbReference>
<dbReference type="PANTHER" id="PTHR43584:SF3">
    <property type="entry name" value="BIFUNCTIONAL PROTEIN GLMU"/>
    <property type="match status" value="1"/>
</dbReference>